<feature type="signal peptide" evidence="1">
    <location>
        <begin position="1"/>
        <end position="29"/>
    </location>
</feature>
<comment type="caution">
    <text evidence="2">The sequence shown here is derived from an EMBL/GenBank/DDBJ whole genome shotgun (WGS) entry which is preliminary data.</text>
</comment>
<sequence length="428" mass="43901">MSVKTQRGLVTGVAAIALLGLALTGCSTSDEPEGSDGGDGAVVTLAANGPAIDAVVEAFNATDPGFTVERVDTPADSGAYRELIGTQLVGGTAPDVIQIPPGGGNAISARVAGAEGYYLDLADESWGADVPEAAREQLSTDDGLLVAVPMVFASIGGIYNQTAVDAAGLEIPDTWSGVLDFCADATAAGKVAYGLGLSDVWTSQLIPYALTSTLVYGANPDFVSEQAAGDASFVDSAWVQALDAYSEMSDAGCFNASPVGTPYAQVQDEIRAGNTLATVSISSETKSIKTGAPDDVELTYTPFPATDDPADLFLPTSVGPAYGVNAASEHSDEAKEFLAYLATPEAQILFADAFGDTAAMPGDLTQDSQVVEVASAFVTDGKITTFPDRLWPNPTVQPALFDGVQAMFNGQATTTDVLNNMDAAYAAQ</sequence>
<proteinExistence type="predicted"/>
<dbReference type="InterPro" id="IPR006059">
    <property type="entry name" value="SBP"/>
</dbReference>
<evidence type="ECO:0000256" key="1">
    <source>
        <dbReference type="SAM" id="SignalP"/>
    </source>
</evidence>
<dbReference type="PROSITE" id="PS51257">
    <property type="entry name" value="PROKAR_LIPOPROTEIN"/>
    <property type="match status" value="1"/>
</dbReference>
<reference evidence="2 3" key="1">
    <citation type="submission" date="2020-08" db="EMBL/GenBank/DDBJ databases">
        <title>Sequencing the genomes of 1000 actinobacteria strains.</title>
        <authorList>
            <person name="Klenk H.-P."/>
        </authorList>
    </citation>
    <scope>NUCLEOTIDE SEQUENCE [LARGE SCALE GENOMIC DNA]</scope>
    <source>
        <strain evidence="2 3">DSM 19600</strain>
    </source>
</reference>
<accession>A0AA40SR78</accession>
<evidence type="ECO:0000313" key="3">
    <source>
        <dbReference type="Proteomes" id="UP000549113"/>
    </source>
</evidence>
<dbReference type="EMBL" id="JACIFH010000001">
    <property type="protein sequence ID" value="MBB4140829.1"/>
    <property type="molecule type" value="Genomic_DNA"/>
</dbReference>
<dbReference type="Proteomes" id="UP000549113">
    <property type="component" value="Unassembled WGS sequence"/>
</dbReference>
<dbReference type="Gene3D" id="3.40.190.10">
    <property type="entry name" value="Periplasmic binding protein-like II"/>
    <property type="match status" value="2"/>
</dbReference>
<gene>
    <name evidence="2" type="ORF">BKA10_002623</name>
</gene>
<keyword evidence="3" id="KW-1185">Reference proteome</keyword>
<evidence type="ECO:0000313" key="2">
    <source>
        <dbReference type="EMBL" id="MBB4140829.1"/>
    </source>
</evidence>
<protein>
    <submittedName>
        <fullName evidence="2">Raffinose/stachyose/melibiose transport system substrate-binding protein</fullName>
    </submittedName>
</protein>
<name>A0AA40SR78_9MICO</name>
<dbReference type="SUPFAM" id="SSF53850">
    <property type="entry name" value="Periplasmic binding protein-like II"/>
    <property type="match status" value="1"/>
</dbReference>
<dbReference type="PANTHER" id="PTHR43649">
    <property type="entry name" value="ARABINOSE-BINDING PROTEIN-RELATED"/>
    <property type="match status" value="1"/>
</dbReference>
<dbReference type="Pfam" id="PF01547">
    <property type="entry name" value="SBP_bac_1"/>
    <property type="match status" value="1"/>
</dbReference>
<keyword evidence="1" id="KW-0732">Signal</keyword>
<feature type="chain" id="PRO_5041414853" evidence="1">
    <location>
        <begin position="30"/>
        <end position="428"/>
    </location>
</feature>
<organism evidence="2 3">
    <name type="scientific">Microbacterium invictum</name>
    <dbReference type="NCBI Taxonomy" id="515415"/>
    <lineage>
        <taxon>Bacteria</taxon>
        <taxon>Bacillati</taxon>
        <taxon>Actinomycetota</taxon>
        <taxon>Actinomycetes</taxon>
        <taxon>Micrococcales</taxon>
        <taxon>Microbacteriaceae</taxon>
        <taxon>Microbacterium</taxon>
    </lineage>
</organism>
<dbReference type="RefSeq" id="WP_183500314.1">
    <property type="nucleotide sequence ID" value="NZ_BAABCO010000004.1"/>
</dbReference>
<dbReference type="AlphaFoldDB" id="A0AA40SR78"/>
<dbReference type="PANTHER" id="PTHR43649:SF12">
    <property type="entry name" value="DIACETYLCHITOBIOSE BINDING PROTEIN DASA"/>
    <property type="match status" value="1"/>
</dbReference>
<dbReference type="InterPro" id="IPR050490">
    <property type="entry name" value="Bact_solute-bd_prot1"/>
</dbReference>